<dbReference type="InterPro" id="IPR029068">
    <property type="entry name" value="Glyas_Bleomycin-R_OHBP_Dase"/>
</dbReference>
<proteinExistence type="predicted"/>
<protein>
    <submittedName>
        <fullName evidence="3">VOC family protein</fullName>
    </submittedName>
</protein>
<keyword evidence="4" id="KW-1185">Reference proteome</keyword>
<feature type="region of interest" description="Disordered" evidence="1">
    <location>
        <begin position="1"/>
        <end position="31"/>
    </location>
</feature>
<dbReference type="PROSITE" id="PS51819">
    <property type="entry name" value="VOC"/>
    <property type="match status" value="1"/>
</dbReference>
<dbReference type="Gene3D" id="3.10.180.10">
    <property type="entry name" value="2,3-Dihydroxybiphenyl 1,2-Dioxygenase, domain 1"/>
    <property type="match status" value="1"/>
</dbReference>
<evidence type="ECO:0000256" key="1">
    <source>
        <dbReference type="SAM" id="MobiDB-lite"/>
    </source>
</evidence>
<dbReference type="CDD" id="cd06587">
    <property type="entry name" value="VOC"/>
    <property type="match status" value="1"/>
</dbReference>
<dbReference type="EMBL" id="CP043473">
    <property type="protein sequence ID" value="QEL55099.1"/>
    <property type="molecule type" value="Genomic_DNA"/>
</dbReference>
<dbReference type="AlphaFoldDB" id="A0A5C1DGG9"/>
<dbReference type="Pfam" id="PF00903">
    <property type="entry name" value="Glyoxalase"/>
    <property type="match status" value="1"/>
</dbReference>
<dbReference type="InterPro" id="IPR037523">
    <property type="entry name" value="VOC_core"/>
</dbReference>
<dbReference type="Proteomes" id="UP000322079">
    <property type="component" value="Chromosome"/>
</dbReference>
<dbReference type="SUPFAM" id="SSF54593">
    <property type="entry name" value="Glyoxalase/Bleomycin resistance protein/Dihydroxybiphenyl dioxygenase"/>
    <property type="match status" value="1"/>
</dbReference>
<feature type="domain" description="VOC" evidence="2">
    <location>
        <begin position="50"/>
        <end position="165"/>
    </location>
</feature>
<name>A0A5C1DGG9_9NEIS</name>
<accession>A0A5C1DGG9</accession>
<sequence>MGGDCPCRGESLAPVRPGHGAPPWGTRRQAGPKTARALDGSILMTPDIQDIDHIHVYVSDQIAAEAWYGRVLGLRRVPELEGWSLGGGPLTLADAGRRLKLALFESADAPPRAVVALRVDADGFLQWRANLRTELGCLPKAVDHDLSWSLYFRDPDGNDYEITCYEHAALQMRLPSC</sequence>
<organism evidence="3 4">
    <name type="scientific">Chromobacterium paludis</name>
    <dbReference type="NCBI Taxonomy" id="2605945"/>
    <lineage>
        <taxon>Bacteria</taxon>
        <taxon>Pseudomonadati</taxon>
        <taxon>Pseudomonadota</taxon>
        <taxon>Betaproteobacteria</taxon>
        <taxon>Neisseriales</taxon>
        <taxon>Chromobacteriaceae</taxon>
        <taxon>Chromobacterium</taxon>
    </lineage>
</organism>
<evidence type="ECO:0000313" key="4">
    <source>
        <dbReference type="Proteomes" id="UP000322079"/>
    </source>
</evidence>
<evidence type="ECO:0000313" key="3">
    <source>
        <dbReference type="EMBL" id="QEL55099.1"/>
    </source>
</evidence>
<evidence type="ECO:0000259" key="2">
    <source>
        <dbReference type="PROSITE" id="PS51819"/>
    </source>
</evidence>
<dbReference type="KEGG" id="chrm:FYK34_05715"/>
<gene>
    <name evidence="3" type="ORF">FYK34_05715</name>
</gene>
<dbReference type="InterPro" id="IPR004360">
    <property type="entry name" value="Glyas_Fos-R_dOase_dom"/>
</dbReference>
<reference evidence="3 4" key="1">
    <citation type="submission" date="2019-08" db="EMBL/GenBank/DDBJ databases">
        <title>Chromobacterium paludis, a novel bacterium isolated from a Maryland marsh pond.</title>
        <authorList>
            <person name="Blackburn M.B."/>
            <person name="Gundersen-Rindal D.E."/>
        </authorList>
    </citation>
    <scope>NUCLEOTIDE SEQUENCE [LARGE SCALE GENOMIC DNA]</scope>
    <source>
        <strain evidence="4">IIBBL 257-1</strain>
    </source>
</reference>